<protein>
    <submittedName>
        <fullName evidence="2">Uncharacterized protein</fullName>
    </submittedName>
</protein>
<gene>
    <name evidence="2" type="ORF">CLV40_104203</name>
</gene>
<feature type="compositionally biased region" description="Pro residues" evidence="1">
    <location>
        <begin position="93"/>
        <end position="113"/>
    </location>
</feature>
<feature type="region of interest" description="Disordered" evidence="1">
    <location>
        <begin position="80"/>
        <end position="113"/>
    </location>
</feature>
<organism evidence="2 3">
    <name type="scientific">Actinokineospora auranticolor</name>
    <dbReference type="NCBI Taxonomy" id="155976"/>
    <lineage>
        <taxon>Bacteria</taxon>
        <taxon>Bacillati</taxon>
        <taxon>Actinomycetota</taxon>
        <taxon>Actinomycetes</taxon>
        <taxon>Pseudonocardiales</taxon>
        <taxon>Pseudonocardiaceae</taxon>
        <taxon>Actinokineospora</taxon>
    </lineage>
</organism>
<dbReference type="RefSeq" id="WP_181043409.1">
    <property type="nucleotide sequence ID" value="NZ_CP154825.1"/>
</dbReference>
<keyword evidence="3" id="KW-1185">Reference proteome</keyword>
<evidence type="ECO:0000313" key="2">
    <source>
        <dbReference type="EMBL" id="PPK68958.1"/>
    </source>
</evidence>
<dbReference type="EMBL" id="PTIX01000004">
    <property type="protein sequence ID" value="PPK68958.1"/>
    <property type="molecule type" value="Genomic_DNA"/>
</dbReference>
<reference evidence="2 3" key="1">
    <citation type="submission" date="2018-02" db="EMBL/GenBank/DDBJ databases">
        <title>Genomic Encyclopedia of Archaeal and Bacterial Type Strains, Phase II (KMG-II): from individual species to whole genera.</title>
        <authorList>
            <person name="Goeker M."/>
        </authorList>
    </citation>
    <scope>NUCLEOTIDE SEQUENCE [LARGE SCALE GENOMIC DNA]</scope>
    <source>
        <strain evidence="2 3">YU 961-1</strain>
    </source>
</reference>
<comment type="caution">
    <text evidence="2">The sequence shown here is derived from an EMBL/GenBank/DDBJ whole genome shotgun (WGS) entry which is preliminary data.</text>
</comment>
<dbReference type="AlphaFoldDB" id="A0A2S6GUN9"/>
<proteinExistence type="predicted"/>
<evidence type="ECO:0000313" key="3">
    <source>
        <dbReference type="Proteomes" id="UP000239203"/>
    </source>
</evidence>
<sequence length="113" mass="11931">MYEPILANYTPDGDEWTVEVRGKGQTLTATARGLIAARDRAEQLVDKIAQGDKKRTVVHTLNGDAVDFTAAYLSARLGLTDDPADTDATNTIPPQPTAPSEPASQAPPPAAMA</sequence>
<evidence type="ECO:0000256" key="1">
    <source>
        <dbReference type="SAM" id="MobiDB-lite"/>
    </source>
</evidence>
<accession>A0A2S6GUN9</accession>
<dbReference type="Proteomes" id="UP000239203">
    <property type="component" value="Unassembled WGS sequence"/>
</dbReference>
<name>A0A2S6GUN9_9PSEU</name>